<dbReference type="EMBL" id="JAHWXQ010000005">
    <property type="protein sequence ID" value="MBW3366651.1"/>
    <property type="molecule type" value="Genomic_DNA"/>
</dbReference>
<dbReference type="RefSeq" id="WP_199111394.1">
    <property type="nucleotide sequence ID" value="NZ_JAHWXQ010000005.1"/>
</dbReference>
<dbReference type="PANTHER" id="PTHR45947">
    <property type="entry name" value="SULFOQUINOVOSYL TRANSFERASE SQD2"/>
    <property type="match status" value="1"/>
</dbReference>
<reference evidence="3 4" key="1">
    <citation type="submission" date="2021-07" db="EMBL/GenBank/DDBJ databases">
        <authorList>
            <person name="Kim M.K."/>
        </authorList>
    </citation>
    <scope>NUCLEOTIDE SEQUENCE [LARGE SCALE GENOMIC DNA]</scope>
    <source>
        <strain evidence="3 4">HLY7-15</strain>
    </source>
</reference>
<dbReference type="SUPFAM" id="SSF53756">
    <property type="entry name" value="UDP-Glycosyltransferase/glycogen phosphorylase"/>
    <property type="match status" value="1"/>
</dbReference>
<dbReference type="PANTHER" id="PTHR45947:SF3">
    <property type="entry name" value="SULFOQUINOVOSYL TRANSFERASE SQD2"/>
    <property type="match status" value="1"/>
</dbReference>
<dbReference type="InterPro" id="IPR028098">
    <property type="entry name" value="Glyco_trans_4-like_N"/>
</dbReference>
<dbReference type="Pfam" id="PF00534">
    <property type="entry name" value="Glycos_transf_1"/>
    <property type="match status" value="1"/>
</dbReference>
<organism evidence="3 4">
    <name type="scientific">Pontibacter populi</name>
    <dbReference type="NCBI Taxonomy" id="890055"/>
    <lineage>
        <taxon>Bacteria</taxon>
        <taxon>Pseudomonadati</taxon>
        <taxon>Bacteroidota</taxon>
        <taxon>Cytophagia</taxon>
        <taxon>Cytophagales</taxon>
        <taxon>Hymenobacteraceae</taxon>
        <taxon>Pontibacter</taxon>
    </lineage>
</organism>
<dbReference type="Pfam" id="PF13439">
    <property type="entry name" value="Glyco_transf_4"/>
    <property type="match status" value="1"/>
</dbReference>
<keyword evidence="4" id="KW-1185">Reference proteome</keyword>
<dbReference type="InterPro" id="IPR050194">
    <property type="entry name" value="Glycosyltransferase_grp1"/>
</dbReference>
<feature type="domain" description="Glycosyl transferase family 1" evidence="1">
    <location>
        <begin position="214"/>
        <end position="364"/>
    </location>
</feature>
<evidence type="ECO:0000313" key="3">
    <source>
        <dbReference type="EMBL" id="MBW3366651.1"/>
    </source>
</evidence>
<sequence length="405" mass="46268">MRIAFITYEYPSEIGLGGIGTYTKQVATALIKKGLDISVFCGSFTQQKFYYDNGVKVHSIKCTNPETFKFNVVAPFLAEHNKTPFDLMESPEIHGNAAEVKKHLPSLPLVVRLHAPNYLVEKLKKTYTPFVAKIRFFMGALRRGRWDLGYWRKYDYKSDPDYNFVIRADAIIAPSNAMKEWAVSNWNINKVSIEVIPNVFYPDKAFLNIERPTYHKRIVYFGRLNVLKGLVGATKAMRVFLSKNPDWTWKVIGNDGPSHIFNLSMRQWMKKHLKEVTNQVEFIDGVTYEQLPYELATVDIALLPSLFESFSYTCKEALAAGLPVIGSNVGGMADMITSSKQGCLVNPKSDKQILQALTVFTSSTRLQTSQISSRQSVFSEDQNNLTDIYIDYYKYFIGWKYIHTK</sequence>
<dbReference type="Proteomes" id="UP000774935">
    <property type="component" value="Unassembled WGS sequence"/>
</dbReference>
<evidence type="ECO:0000259" key="2">
    <source>
        <dbReference type="Pfam" id="PF13439"/>
    </source>
</evidence>
<comment type="caution">
    <text evidence="3">The sequence shown here is derived from an EMBL/GenBank/DDBJ whole genome shotgun (WGS) entry which is preliminary data.</text>
</comment>
<evidence type="ECO:0000259" key="1">
    <source>
        <dbReference type="Pfam" id="PF00534"/>
    </source>
</evidence>
<dbReference type="CDD" id="cd03801">
    <property type="entry name" value="GT4_PimA-like"/>
    <property type="match status" value="1"/>
</dbReference>
<dbReference type="InterPro" id="IPR001296">
    <property type="entry name" value="Glyco_trans_1"/>
</dbReference>
<feature type="domain" description="Glycosyltransferase subfamily 4-like N-terminal" evidence="2">
    <location>
        <begin position="17"/>
        <end position="198"/>
    </location>
</feature>
<evidence type="ECO:0000313" key="4">
    <source>
        <dbReference type="Proteomes" id="UP000774935"/>
    </source>
</evidence>
<gene>
    <name evidence="3" type="ORF">KYK27_16440</name>
</gene>
<name>A0ABS6XHN7_9BACT</name>
<protein>
    <submittedName>
        <fullName evidence="3">Glycosyltransferase family 4 protein</fullName>
    </submittedName>
</protein>
<dbReference type="Gene3D" id="3.40.50.2000">
    <property type="entry name" value="Glycogen Phosphorylase B"/>
    <property type="match status" value="2"/>
</dbReference>
<accession>A0ABS6XHN7</accession>
<proteinExistence type="predicted"/>